<protein>
    <submittedName>
        <fullName evidence="3">Uncharacterized protein</fullName>
    </submittedName>
</protein>
<keyword evidence="2" id="KW-0812">Transmembrane</keyword>
<dbReference type="AlphaFoldDB" id="A0A178IKH2"/>
<reference evidence="3 4" key="1">
    <citation type="submission" date="2016-01" db="EMBL/GenBank/DDBJ databases">
        <title>High potential of lignocellulose degradation of a new Verrucomicrobia species.</title>
        <authorList>
            <person name="Wang Y."/>
            <person name="Shi Y."/>
            <person name="Qiu Z."/>
            <person name="Liu S."/>
            <person name="Yang H."/>
        </authorList>
    </citation>
    <scope>NUCLEOTIDE SEQUENCE [LARGE SCALE GENOMIC DNA]</scope>
    <source>
        <strain evidence="3 4">TSB47</strain>
    </source>
</reference>
<evidence type="ECO:0000313" key="4">
    <source>
        <dbReference type="Proteomes" id="UP000078486"/>
    </source>
</evidence>
<feature type="region of interest" description="Disordered" evidence="1">
    <location>
        <begin position="533"/>
        <end position="554"/>
    </location>
</feature>
<dbReference type="RefSeq" id="WP_068769616.1">
    <property type="nucleotide sequence ID" value="NZ_CP109796.1"/>
</dbReference>
<name>A0A178IKH2_9BACT</name>
<evidence type="ECO:0000256" key="2">
    <source>
        <dbReference type="SAM" id="Phobius"/>
    </source>
</evidence>
<evidence type="ECO:0000256" key="1">
    <source>
        <dbReference type="SAM" id="MobiDB-lite"/>
    </source>
</evidence>
<dbReference type="EMBL" id="LRRQ01000058">
    <property type="protein sequence ID" value="OAM90383.1"/>
    <property type="molecule type" value="Genomic_DNA"/>
</dbReference>
<accession>A0A178IKH2</accession>
<gene>
    <name evidence="3" type="ORF">AW736_07850</name>
</gene>
<keyword evidence="2" id="KW-1133">Transmembrane helix</keyword>
<proteinExistence type="predicted"/>
<organism evidence="3 4">
    <name type="scientific">Termitidicoccus mucosus</name>
    <dbReference type="NCBI Taxonomy" id="1184151"/>
    <lineage>
        <taxon>Bacteria</taxon>
        <taxon>Pseudomonadati</taxon>
        <taxon>Verrucomicrobiota</taxon>
        <taxon>Opitutia</taxon>
        <taxon>Opitutales</taxon>
        <taxon>Opitutaceae</taxon>
        <taxon>Termitidicoccus</taxon>
    </lineage>
</organism>
<keyword evidence="2" id="KW-0472">Membrane</keyword>
<evidence type="ECO:0000313" key="3">
    <source>
        <dbReference type="EMBL" id="OAM90383.1"/>
    </source>
</evidence>
<feature type="transmembrane region" description="Helical" evidence="2">
    <location>
        <begin position="69"/>
        <end position="86"/>
    </location>
</feature>
<dbReference type="OrthoDB" id="580775at2"/>
<dbReference type="Proteomes" id="UP000078486">
    <property type="component" value="Unassembled WGS sequence"/>
</dbReference>
<feature type="transmembrane region" description="Helical" evidence="2">
    <location>
        <begin position="34"/>
        <end position="57"/>
    </location>
</feature>
<comment type="caution">
    <text evidence="3">The sequence shown here is derived from an EMBL/GenBank/DDBJ whole genome shotgun (WGS) entry which is preliminary data.</text>
</comment>
<sequence>MKRWILPFAFGLTLSAWFVFVHDSQSLEPFRMSFLTVIFTVTTFSVTFAISGFNAAAYRQFHRTLAPRLLFGCVVLVVFAFVPLGVLVAKPAYFVTTCLLILPSLMLSSALMQEVVRQETDPLTLLDRTCSLKSIHAHLAVCAVQVKRRIEETEALELSKPGDRPTHEFDWHLPIPNIRDDPLVNLSTLGLLTIQQGDLHSFVRVMERFLEVVDCLEKVTIPPDERRQYRLRQELRELVYGVVERITLALQKDRGTIALCRVAIDTLGEYAVAKVANREQTSKEVFWALALMKTLGTHCYESGASVEIRSTLIVARQLVQKGMDDPPKSEKEGEFDAKLADFFHTLPQLTNVIKRVGSYAIKKDDSELLYRCFDAFGWLGCAAVKSDFKMVGIACLRAIAQLGREARAKKMECFDPHCPLRPEQHAEERIEWIASWLSKKSLEEAKAWVGLIEGAISRLNGKEVEIKLTQNEKGEVQLNAALTGKNHVEEYAMQGGSRTVDYADFTFLKDLELHAFRGGIMMQGPVVPIFPEKNEAETGDPQKAPEGETYNTIT</sequence>
<keyword evidence="4" id="KW-1185">Reference proteome</keyword>